<proteinExistence type="predicted"/>
<gene>
    <name evidence="1" type="ORF">OBBRIDRAFT_827788</name>
</gene>
<organism evidence="1 2">
    <name type="scientific">Obba rivulosa</name>
    <dbReference type="NCBI Taxonomy" id="1052685"/>
    <lineage>
        <taxon>Eukaryota</taxon>
        <taxon>Fungi</taxon>
        <taxon>Dikarya</taxon>
        <taxon>Basidiomycota</taxon>
        <taxon>Agaricomycotina</taxon>
        <taxon>Agaricomycetes</taxon>
        <taxon>Polyporales</taxon>
        <taxon>Gelatoporiaceae</taxon>
        <taxon>Obba</taxon>
    </lineage>
</organism>
<dbReference type="Proteomes" id="UP000250043">
    <property type="component" value="Unassembled WGS sequence"/>
</dbReference>
<accession>A0A8E2DLX0</accession>
<evidence type="ECO:0000313" key="1">
    <source>
        <dbReference type="EMBL" id="OCH87313.1"/>
    </source>
</evidence>
<sequence length="199" mass="21881">MYNMEIFSVSRTLPSGPAGGHCIEPRDLCVEDISGRMSQPSRGPFTYSPQSCSSCGLGADSSLNQFQQVNNMRNCMVDSMNHGHPKSGMPDYRSNLGEVFAGGSLGLSGKIFPAVELVIRKFFASKAYVERARQAVQRAWELEREEVERIIGRPLPPHVPVTSSTPLGEFFDHSRRIPLTGDVVDTSVWVSTDKPCSQS</sequence>
<protein>
    <submittedName>
        <fullName evidence="1">Uncharacterized protein</fullName>
    </submittedName>
</protein>
<name>A0A8E2DLX0_9APHY</name>
<reference evidence="1 2" key="1">
    <citation type="submission" date="2016-07" db="EMBL/GenBank/DDBJ databases">
        <title>Draft genome of the white-rot fungus Obba rivulosa 3A-2.</title>
        <authorList>
            <consortium name="DOE Joint Genome Institute"/>
            <person name="Miettinen O."/>
            <person name="Riley R."/>
            <person name="Acob R."/>
            <person name="Barry K."/>
            <person name="Cullen D."/>
            <person name="De Vries R."/>
            <person name="Hainaut M."/>
            <person name="Hatakka A."/>
            <person name="Henrissat B."/>
            <person name="Hilden K."/>
            <person name="Kuo R."/>
            <person name="Labutti K."/>
            <person name="Lipzen A."/>
            <person name="Makela M.R."/>
            <person name="Sandor L."/>
            <person name="Spatafora J.W."/>
            <person name="Grigoriev I.V."/>
            <person name="Hibbett D.S."/>
        </authorList>
    </citation>
    <scope>NUCLEOTIDE SEQUENCE [LARGE SCALE GENOMIC DNA]</scope>
    <source>
        <strain evidence="1 2">3A-2</strain>
    </source>
</reference>
<dbReference type="EMBL" id="KV722490">
    <property type="protein sequence ID" value="OCH87313.1"/>
    <property type="molecule type" value="Genomic_DNA"/>
</dbReference>
<keyword evidence="2" id="KW-1185">Reference proteome</keyword>
<evidence type="ECO:0000313" key="2">
    <source>
        <dbReference type="Proteomes" id="UP000250043"/>
    </source>
</evidence>
<dbReference type="AlphaFoldDB" id="A0A8E2DLX0"/>